<feature type="domain" description="PBP" evidence="1">
    <location>
        <begin position="190"/>
        <end position="443"/>
    </location>
</feature>
<evidence type="ECO:0000259" key="1">
    <source>
        <dbReference type="Pfam" id="PF12849"/>
    </source>
</evidence>
<proteinExistence type="predicted"/>
<reference evidence="2 3" key="1">
    <citation type="journal article" date="2020" name="ISME J.">
        <title>Uncovering the hidden diversity of litter-decomposition mechanisms in mushroom-forming fungi.</title>
        <authorList>
            <person name="Floudas D."/>
            <person name="Bentzer J."/>
            <person name="Ahren D."/>
            <person name="Johansson T."/>
            <person name="Persson P."/>
            <person name="Tunlid A."/>
        </authorList>
    </citation>
    <scope>NUCLEOTIDE SEQUENCE [LARGE SCALE GENOMIC DNA]</scope>
    <source>
        <strain evidence="2 3">CBS 101986</strain>
    </source>
</reference>
<comment type="caution">
    <text evidence="2">The sequence shown here is derived from an EMBL/GenBank/DDBJ whole genome shotgun (WGS) entry which is preliminary data.</text>
</comment>
<evidence type="ECO:0000313" key="3">
    <source>
        <dbReference type="Proteomes" id="UP000567179"/>
    </source>
</evidence>
<keyword evidence="3" id="KW-1185">Reference proteome</keyword>
<dbReference type="PANTHER" id="PTHR37945:SF1">
    <property type="entry name" value="EXTRACELLULAR TUNGSTATE BINDING PROTEIN"/>
    <property type="match status" value="1"/>
</dbReference>
<sequence length="472" mass="52024">MSNYSLSLRALSIVRRPSLPRSRIATTIPQDRFASKNMISNRIHPCWTPIAFRGGVVRLYFPARAMTPVVTYPSLPFMNADVIMSSPTQCLELMLQLAALPVPSKQINPSKITNSPSHPMAIEALPVCATSATEQMKNLVLANAAAHVSSVALGSILASSPSSNTPVGARKPYEIYNGGYPNAHERGVCVRIANGTAGQIGLLRVWADVFIRMMVEEKGEQPFEVAWYLGDTSDSLSMLETGAVDMALTYIPQAELRVMQSGAASRRSYVYRDRFALVGPRCNPAGLEQHDDIYEMFHKIMTRGDADAECPPDPDVRAACRFLSRFDKSATHLKESSIWLMTGSVPWGNDYSRWYHQYVRFPREALRAASALDEYTLIDYGAWHSAPPSVCERMQIYKLGDIGPDAAQEDVLLNPAHLLYAGETPRFVTPENERLCKAFFEWTSDTGPKGGVAVTLGLERKGSRLYVAAPGA</sequence>
<dbReference type="AlphaFoldDB" id="A0A8H5BSF2"/>
<gene>
    <name evidence="2" type="ORF">D9619_011487</name>
</gene>
<accession>A0A8H5BSF2</accession>
<dbReference type="Proteomes" id="UP000567179">
    <property type="component" value="Unassembled WGS sequence"/>
</dbReference>
<dbReference type="InterPro" id="IPR052738">
    <property type="entry name" value="ABC-Tungstate_binding"/>
</dbReference>
<name>A0A8H5BSF2_9AGAR</name>
<dbReference type="InterPro" id="IPR024370">
    <property type="entry name" value="PBP_domain"/>
</dbReference>
<protein>
    <recommendedName>
        <fullName evidence="1">PBP domain-containing protein</fullName>
    </recommendedName>
</protein>
<dbReference type="Pfam" id="PF12849">
    <property type="entry name" value="PBP_like_2"/>
    <property type="match status" value="1"/>
</dbReference>
<dbReference type="EMBL" id="JAACJJ010000003">
    <property type="protein sequence ID" value="KAF5328699.1"/>
    <property type="molecule type" value="Genomic_DNA"/>
</dbReference>
<dbReference type="PANTHER" id="PTHR37945">
    <property type="entry name" value="EXTRACELLULAR TUNGSTATE BINDING PROTEIN"/>
    <property type="match status" value="1"/>
</dbReference>
<dbReference type="OrthoDB" id="10260248at2759"/>
<organism evidence="2 3">
    <name type="scientific">Psilocybe cf. subviscida</name>
    <dbReference type="NCBI Taxonomy" id="2480587"/>
    <lineage>
        <taxon>Eukaryota</taxon>
        <taxon>Fungi</taxon>
        <taxon>Dikarya</taxon>
        <taxon>Basidiomycota</taxon>
        <taxon>Agaricomycotina</taxon>
        <taxon>Agaricomycetes</taxon>
        <taxon>Agaricomycetidae</taxon>
        <taxon>Agaricales</taxon>
        <taxon>Agaricineae</taxon>
        <taxon>Strophariaceae</taxon>
        <taxon>Psilocybe</taxon>
    </lineage>
</organism>
<evidence type="ECO:0000313" key="2">
    <source>
        <dbReference type="EMBL" id="KAF5328699.1"/>
    </source>
</evidence>
<dbReference type="Gene3D" id="3.40.190.10">
    <property type="entry name" value="Periplasmic binding protein-like II"/>
    <property type="match status" value="2"/>
</dbReference>